<feature type="region of interest" description="Disordered" evidence="5">
    <location>
        <begin position="306"/>
        <end position="331"/>
    </location>
</feature>
<feature type="domain" description="HTH lysR-type" evidence="6">
    <location>
        <begin position="4"/>
        <end position="61"/>
    </location>
</feature>
<dbReference type="RefSeq" id="WP_137734640.1">
    <property type="nucleotide sequence ID" value="NZ_BJCL01000012.1"/>
</dbReference>
<evidence type="ECO:0000256" key="3">
    <source>
        <dbReference type="ARBA" id="ARBA00023125"/>
    </source>
</evidence>
<dbReference type="PROSITE" id="PS50931">
    <property type="entry name" value="HTH_LYSR"/>
    <property type="match status" value="1"/>
</dbReference>
<evidence type="ECO:0000313" key="7">
    <source>
        <dbReference type="EMBL" id="GCL64920.1"/>
    </source>
</evidence>
<proteinExistence type="inferred from homology"/>
<dbReference type="PANTHER" id="PTHR30537">
    <property type="entry name" value="HTH-TYPE TRANSCRIPTIONAL REGULATOR"/>
    <property type="match status" value="1"/>
</dbReference>
<comment type="similarity">
    <text evidence="1">Belongs to the LysR transcriptional regulatory family.</text>
</comment>
<evidence type="ECO:0000256" key="5">
    <source>
        <dbReference type="SAM" id="MobiDB-lite"/>
    </source>
</evidence>
<keyword evidence="3" id="KW-0238">DNA-binding</keyword>
<dbReference type="GO" id="GO:0006351">
    <property type="term" value="P:DNA-templated transcription"/>
    <property type="evidence" value="ECO:0007669"/>
    <property type="project" value="TreeGrafter"/>
</dbReference>
<dbReference type="PANTHER" id="PTHR30537:SF79">
    <property type="entry name" value="TRANSCRIPTIONAL REGULATOR-RELATED"/>
    <property type="match status" value="1"/>
</dbReference>
<dbReference type="InterPro" id="IPR000847">
    <property type="entry name" value="LysR_HTH_N"/>
</dbReference>
<dbReference type="Pfam" id="PF03466">
    <property type="entry name" value="LysR_substrate"/>
    <property type="match status" value="1"/>
</dbReference>
<evidence type="ECO:0000259" key="6">
    <source>
        <dbReference type="PROSITE" id="PS50931"/>
    </source>
</evidence>
<name>A0A480AVH9_9BURK</name>
<dbReference type="OrthoDB" id="9178397at2"/>
<dbReference type="GO" id="GO:0043565">
    <property type="term" value="F:sequence-specific DNA binding"/>
    <property type="evidence" value="ECO:0007669"/>
    <property type="project" value="TreeGrafter"/>
</dbReference>
<protein>
    <submittedName>
        <fullName evidence="7">LysR family transcriptional regulator</fullName>
    </submittedName>
</protein>
<evidence type="ECO:0000256" key="1">
    <source>
        <dbReference type="ARBA" id="ARBA00009437"/>
    </source>
</evidence>
<evidence type="ECO:0000256" key="4">
    <source>
        <dbReference type="ARBA" id="ARBA00023163"/>
    </source>
</evidence>
<gene>
    <name evidence="7" type="ORF">AQPW35_40010</name>
</gene>
<dbReference type="Pfam" id="PF00126">
    <property type="entry name" value="HTH_1"/>
    <property type="match status" value="1"/>
</dbReference>
<reference evidence="8" key="1">
    <citation type="submission" date="2019-03" db="EMBL/GenBank/DDBJ databases">
        <title>Aquabacterium pictum sp.nov., the first bacteriochlorophyll a-containing freshwater bacterium in the genus Aquabacterium of the class Betaproteobacteria.</title>
        <authorList>
            <person name="Hirose S."/>
            <person name="Tank M."/>
            <person name="Hara E."/>
            <person name="Tamaki H."/>
            <person name="Takaichi S."/>
            <person name="Haruta S."/>
            <person name="Hanada S."/>
        </authorList>
    </citation>
    <scope>NUCLEOTIDE SEQUENCE [LARGE SCALE GENOMIC DNA]</scope>
    <source>
        <strain evidence="8">W35</strain>
    </source>
</reference>
<evidence type="ECO:0000256" key="2">
    <source>
        <dbReference type="ARBA" id="ARBA00023015"/>
    </source>
</evidence>
<dbReference type="InterPro" id="IPR005119">
    <property type="entry name" value="LysR_subst-bd"/>
</dbReference>
<keyword evidence="8" id="KW-1185">Reference proteome</keyword>
<accession>A0A480AVH9</accession>
<organism evidence="7 8">
    <name type="scientific">Pseudaquabacterium pictum</name>
    <dbReference type="NCBI Taxonomy" id="2315236"/>
    <lineage>
        <taxon>Bacteria</taxon>
        <taxon>Pseudomonadati</taxon>
        <taxon>Pseudomonadota</taxon>
        <taxon>Betaproteobacteria</taxon>
        <taxon>Burkholderiales</taxon>
        <taxon>Sphaerotilaceae</taxon>
        <taxon>Pseudaquabacterium</taxon>
    </lineage>
</organism>
<dbReference type="FunFam" id="1.10.10.10:FF:000001">
    <property type="entry name" value="LysR family transcriptional regulator"/>
    <property type="match status" value="1"/>
</dbReference>
<dbReference type="Gene3D" id="3.40.190.10">
    <property type="entry name" value="Periplasmic binding protein-like II"/>
    <property type="match status" value="2"/>
</dbReference>
<sequence length="331" mass="35047">MARLPLNTLPAFVEVARRGNLRAAADVLHLTHSAVSQQIQHLEAQTGLQLFDRPGRRIVLNAAGEALLRGVAPALAQLDSALRDAAATSANAATVLRLTTLPSFAQRWLLPRMGRWRARHPGVVLDLHTSQNIEDLAHGSHHAALRQGSGPWRGLVAWALLDSPRIVVGSPAVAQRLAGRGAQALADEPLLGNTGQWRDWFALQGLAPRITPVAAFNDAGLMLQATEQGLGISLSRQLLAADALADGRLVQLSPVTVAEEGPDRFWLATTPARADWPPLLALRDWLQDELAQSAAALAAIPALSPAGTAAAGPTGSRSRARSATPARNPAR</sequence>
<dbReference type="InterPro" id="IPR058163">
    <property type="entry name" value="LysR-type_TF_proteobact-type"/>
</dbReference>
<dbReference type="CDD" id="cd08432">
    <property type="entry name" value="PBP2_GcdR_TrpI_HvrB_AmpR_like"/>
    <property type="match status" value="1"/>
</dbReference>
<dbReference type="PRINTS" id="PR00039">
    <property type="entry name" value="HTHLYSR"/>
</dbReference>
<dbReference type="GO" id="GO:0003700">
    <property type="term" value="F:DNA-binding transcription factor activity"/>
    <property type="evidence" value="ECO:0007669"/>
    <property type="project" value="InterPro"/>
</dbReference>
<keyword evidence="4" id="KW-0804">Transcription</keyword>
<dbReference type="SUPFAM" id="SSF53850">
    <property type="entry name" value="Periplasmic binding protein-like II"/>
    <property type="match status" value="1"/>
</dbReference>
<comment type="caution">
    <text evidence="7">The sequence shown here is derived from an EMBL/GenBank/DDBJ whole genome shotgun (WGS) entry which is preliminary data.</text>
</comment>
<dbReference type="EMBL" id="BJCL01000012">
    <property type="protein sequence ID" value="GCL64920.1"/>
    <property type="molecule type" value="Genomic_DNA"/>
</dbReference>
<dbReference type="Gene3D" id="1.10.10.10">
    <property type="entry name" value="Winged helix-like DNA-binding domain superfamily/Winged helix DNA-binding domain"/>
    <property type="match status" value="1"/>
</dbReference>
<dbReference type="Proteomes" id="UP000301751">
    <property type="component" value="Unassembled WGS sequence"/>
</dbReference>
<dbReference type="InterPro" id="IPR036388">
    <property type="entry name" value="WH-like_DNA-bd_sf"/>
</dbReference>
<dbReference type="SUPFAM" id="SSF46785">
    <property type="entry name" value="Winged helix' DNA-binding domain"/>
    <property type="match status" value="1"/>
</dbReference>
<keyword evidence="2" id="KW-0805">Transcription regulation</keyword>
<evidence type="ECO:0000313" key="8">
    <source>
        <dbReference type="Proteomes" id="UP000301751"/>
    </source>
</evidence>
<dbReference type="InterPro" id="IPR036390">
    <property type="entry name" value="WH_DNA-bd_sf"/>
</dbReference>
<dbReference type="AlphaFoldDB" id="A0A480AVH9"/>